<keyword evidence="1" id="KW-0436">Ligase</keyword>
<dbReference type="Pfam" id="PF08353">
    <property type="entry name" value="MurT_C"/>
    <property type="match status" value="1"/>
</dbReference>
<feature type="binding site" evidence="1">
    <location>
        <position position="203"/>
    </location>
    <ligand>
        <name>Zn(2+)</name>
        <dbReference type="ChEBI" id="CHEBI:29105"/>
    </ligand>
</feature>
<gene>
    <name evidence="1" type="primary">murT</name>
    <name evidence="4" type="ordered locus">Sros_4298</name>
</gene>
<comment type="catalytic activity">
    <reaction evidence="1">
        <text>beta-D-GlcNAc-(1-&gt;4)-Mur2Ac(oyl-L-Ala-gamma-D-Glu-L-Lys-D-Ala-D-Ala)-di-trans,octa-cis-undecaprenyl diphosphate + ATP = beta-D-GlcNAc-(1-&gt;4)-Mur2Ac(oyl-L-Ala-gamma-D-O-P-Glu-L-Lys-D-Ala-D-Ala)-di-trans,octa-cis-undecaprenyl diphosphate + ADP</text>
        <dbReference type="Rhea" id="RHEA:59488"/>
        <dbReference type="ChEBI" id="CHEBI:30616"/>
        <dbReference type="ChEBI" id="CHEBI:60033"/>
        <dbReference type="ChEBI" id="CHEBI:143132"/>
        <dbReference type="ChEBI" id="CHEBI:456216"/>
    </reaction>
</comment>
<feature type="domain" description="Lipid II isoglutaminyl synthase (glutamine-hydrolyzing) subunit MurT C-terminal" evidence="3">
    <location>
        <begin position="305"/>
        <end position="402"/>
    </location>
</feature>
<evidence type="ECO:0000313" key="5">
    <source>
        <dbReference type="Proteomes" id="UP000002029"/>
    </source>
</evidence>
<dbReference type="Pfam" id="PF08245">
    <property type="entry name" value="Mur_ligase_M"/>
    <property type="match status" value="1"/>
</dbReference>
<dbReference type="OrthoDB" id="9803907at2"/>
<feature type="binding site" evidence="1">
    <location>
        <position position="220"/>
    </location>
    <ligand>
        <name>Zn(2+)</name>
        <dbReference type="ChEBI" id="CHEBI:29105"/>
    </ligand>
</feature>
<dbReference type="GO" id="GO:0009252">
    <property type="term" value="P:peptidoglycan biosynthetic process"/>
    <property type="evidence" value="ECO:0007669"/>
    <property type="project" value="UniProtKB-UniRule"/>
</dbReference>
<dbReference type="KEGG" id="sro:Sros_4298"/>
<evidence type="ECO:0000259" key="2">
    <source>
        <dbReference type="Pfam" id="PF08245"/>
    </source>
</evidence>
<keyword evidence="1" id="KW-0479">Metal-binding</keyword>
<dbReference type="UniPathway" id="UPA00219"/>
<name>D2AZV3_STRRD</name>
<dbReference type="GO" id="GO:0008360">
    <property type="term" value="P:regulation of cell shape"/>
    <property type="evidence" value="ECO:0007669"/>
    <property type="project" value="UniProtKB-KW"/>
</dbReference>
<comment type="catalytic activity">
    <reaction evidence="1">
        <text>beta-D-GlcNAc-(1-&gt;4)-Mur2Ac(oyl-L-Ala-gamma-D-O-P-Glu-L-Lys-D-Ala-D-Ala)-di-trans,octa-cis-undecaprenyl diphosphate + NH4(+) = beta-D-GlcNAc-(1-&gt;4)-Mur2Ac(oyl-L-Ala-D-isoglutaminyl-L-Lys-D-Ala-D-Ala)-di-trans,octa-cis-undecaprenyl diphosphate + phosphate + H(+)</text>
        <dbReference type="Rhea" id="RHEA:57932"/>
        <dbReference type="ChEBI" id="CHEBI:15378"/>
        <dbReference type="ChEBI" id="CHEBI:28938"/>
        <dbReference type="ChEBI" id="CHEBI:43474"/>
        <dbReference type="ChEBI" id="CHEBI:62233"/>
        <dbReference type="ChEBI" id="CHEBI:143132"/>
    </reaction>
</comment>
<evidence type="ECO:0000259" key="3">
    <source>
        <dbReference type="Pfam" id="PF08353"/>
    </source>
</evidence>
<evidence type="ECO:0000256" key="1">
    <source>
        <dbReference type="HAMAP-Rule" id="MF_02214"/>
    </source>
</evidence>
<comment type="subunit">
    <text evidence="1">Forms a heterodimer with GatD.</text>
</comment>
<dbReference type="STRING" id="479432.Sros_4298"/>
<dbReference type="GO" id="GO:0071555">
    <property type="term" value="P:cell wall organization"/>
    <property type="evidence" value="ECO:0007669"/>
    <property type="project" value="UniProtKB-KW"/>
</dbReference>
<dbReference type="HAMAP" id="MF_02214">
    <property type="entry name" value="Lipid_II_synth_MurT"/>
    <property type="match status" value="1"/>
</dbReference>
<feature type="binding site" evidence="1">
    <location>
        <position position="217"/>
    </location>
    <ligand>
        <name>Zn(2+)</name>
        <dbReference type="ChEBI" id="CHEBI:29105"/>
    </ligand>
</feature>
<keyword evidence="1" id="KW-0133">Cell shape</keyword>
<dbReference type="GO" id="GO:0140282">
    <property type="term" value="F:carbon-nitrogen ligase activity on lipid II"/>
    <property type="evidence" value="ECO:0007669"/>
    <property type="project" value="UniProtKB-UniRule"/>
</dbReference>
<dbReference type="GO" id="GO:0005524">
    <property type="term" value="F:ATP binding"/>
    <property type="evidence" value="ECO:0007669"/>
    <property type="project" value="UniProtKB-UniRule"/>
</dbReference>
<proteinExistence type="inferred from homology"/>
<keyword evidence="1" id="KW-0573">Peptidoglycan synthesis</keyword>
<dbReference type="PANTHER" id="PTHR23135:SF7">
    <property type="entry name" value="LIPID II ISOGLUTAMINYL SYNTHASE (GLUTAMINE-HYDROLYZING) SUBUNIT MURT"/>
    <property type="match status" value="1"/>
</dbReference>
<dbReference type="PANTHER" id="PTHR23135">
    <property type="entry name" value="MUR LIGASE FAMILY MEMBER"/>
    <property type="match status" value="1"/>
</dbReference>
<dbReference type="eggNOG" id="COG0769">
    <property type="taxonomic scope" value="Bacteria"/>
</dbReference>
<sequence length="411" mass="45205">MRAETILGALRLRFAVFSGRVAAWYYCRTSKPGGGVIAGRVTLALAPDALGRLTASRNVVVVSGTNGKTTTTRMIAEMLRSVGRIASNDTGANMPAGLVTAIIQDRPFDFAVLEVDERYLPGVCAETSPEVVVLLNLSRDQLDRNPEPSLVAEAWRRMSSDVTSHVVANCDDPHIVWAVSGFPQVTWVSMGDEWRDSWWCPSCSQALTRSSSRHWACRGCPLERPVPQWSAGERSVTYLPGAETFDLRLRLPGRVNVANAAIALAVTTTLEQPATTMAAGLAEVRSVAGRYQVLETFGRQIRLLLAKNPASWTEIFHAIERAPGVLIMLNARELDGQDTSWIWDVDFRRLRGRTVLVSGERRLDLAVRLDVAEVEFKLVDSLQDACALAPIGILEVVANYTAFLDLIRQFK</sequence>
<feature type="domain" description="Mur ligase central" evidence="2">
    <location>
        <begin position="62"/>
        <end position="266"/>
    </location>
</feature>
<dbReference type="RefSeq" id="WP_012890929.1">
    <property type="nucleotide sequence ID" value="NC_013595.1"/>
</dbReference>
<comment type="function">
    <text evidence="1">The lipid II isoglutaminyl synthase complex catalyzes the formation of alpha-D-isoglutamine in the cell wall lipid II stem peptide. The MurT subunit catalyzes the ATP-dependent amidation of D-glutamate residue of lipid II, converting it to an isoglutamine residue.</text>
</comment>
<reference evidence="4 5" key="1">
    <citation type="journal article" date="2010" name="Stand. Genomic Sci.">
        <title>Complete genome sequence of Streptosporangium roseum type strain (NI 9100).</title>
        <authorList>
            <person name="Nolan M."/>
            <person name="Sikorski J."/>
            <person name="Jando M."/>
            <person name="Lucas S."/>
            <person name="Lapidus A."/>
            <person name="Glavina Del Rio T."/>
            <person name="Chen F."/>
            <person name="Tice H."/>
            <person name="Pitluck S."/>
            <person name="Cheng J.F."/>
            <person name="Chertkov O."/>
            <person name="Sims D."/>
            <person name="Meincke L."/>
            <person name="Brettin T."/>
            <person name="Han C."/>
            <person name="Detter J.C."/>
            <person name="Bruce D."/>
            <person name="Goodwin L."/>
            <person name="Land M."/>
            <person name="Hauser L."/>
            <person name="Chang Y.J."/>
            <person name="Jeffries C.D."/>
            <person name="Ivanova N."/>
            <person name="Mavromatis K."/>
            <person name="Mikhailova N."/>
            <person name="Chen A."/>
            <person name="Palaniappan K."/>
            <person name="Chain P."/>
            <person name="Rohde M."/>
            <person name="Goker M."/>
            <person name="Bristow J."/>
            <person name="Eisen J.A."/>
            <person name="Markowitz V."/>
            <person name="Hugenholtz P."/>
            <person name="Kyrpides N.C."/>
            <person name="Klenk H.P."/>
        </authorList>
    </citation>
    <scope>NUCLEOTIDE SEQUENCE [LARGE SCALE GENOMIC DNA]</scope>
    <source>
        <strain evidence="5">ATCC 12428 / DSM 43021 / JCM 3005 / NI 9100</strain>
    </source>
</reference>
<keyword evidence="1" id="KW-0067">ATP-binding</keyword>
<dbReference type="InterPro" id="IPR013221">
    <property type="entry name" value="Mur_ligase_cen"/>
</dbReference>
<comment type="similarity">
    <text evidence="1">Belongs to the MurCDEF family. MurT subfamily.</text>
</comment>
<accession>D2AZV3</accession>
<dbReference type="Gene3D" id="3.40.1190.10">
    <property type="entry name" value="Mur-like, catalytic domain"/>
    <property type="match status" value="1"/>
</dbReference>
<keyword evidence="5" id="KW-1185">Reference proteome</keyword>
<dbReference type="EMBL" id="CP001814">
    <property type="protein sequence ID" value="ACZ87187.1"/>
    <property type="molecule type" value="Genomic_DNA"/>
</dbReference>
<dbReference type="HOGENOM" id="CLU_041534_1_0_11"/>
<protein>
    <recommendedName>
        <fullName evidence="1">Lipid II isoglutaminyl synthase (glutamine-hydrolyzing) subunit MurT</fullName>
        <ecNumber evidence="1">6.3.5.13</ecNumber>
    </recommendedName>
</protein>
<dbReference type="AlphaFoldDB" id="D2AZV3"/>
<dbReference type="SUPFAM" id="SSF53623">
    <property type="entry name" value="MurD-like peptide ligases, catalytic domain"/>
    <property type="match status" value="1"/>
</dbReference>
<feature type="binding site" evidence="1">
    <location>
        <position position="200"/>
    </location>
    <ligand>
        <name>Zn(2+)</name>
        <dbReference type="ChEBI" id="CHEBI:29105"/>
    </ligand>
</feature>
<organism evidence="4 5">
    <name type="scientific">Streptosporangium roseum (strain ATCC 12428 / DSM 43021 / JCM 3005 / KCTC 9067 / NCIMB 10171 / NRRL 2505 / NI 9100)</name>
    <dbReference type="NCBI Taxonomy" id="479432"/>
    <lineage>
        <taxon>Bacteria</taxon>
        <taxon>Bacillati</taxon>
        <taxon>Actinomycetota</taxon>
        <taxon>Actinomycetes</taxon>
        <taxon>Streptosporangiales</taxon>
        <taxon>Streptosporangiaceae</taxon>
        <taxon>Streptosporangium</taxon>
    </lineage>
</organism>
<dbReference type="GO" id="GO:0008270">
    <property type="term" value="F:zinc ion binding"/>
    <property type="evidence" value="ECO:0007669"/>
    <property type="project" value="UniProtKB-UniRule"/>
</dbReference>
<dbReference type="InterPro" id="IPR043703">
    <property type="entry name" value="Lipid_II_synth_MurT"/>
</dbReference>
<keyword evidence="1" id="KW-0862">Zinc</keyword>
<keyword evidence="1" id="KW-0547">Nucleotide-binding</keyword>
<dbReference type="EC" id="6.3.5.13" evidence="1"/>
<dbReference type="GO" id="GO:0016881">
    <property type="term" value="F:acid-amino acid ligase activity"/>
    <property type="evidence" value="ECO:0007669"/>
    <property type="project" value="InterPro"/>
</dbReference>
<keyword evidence="1" id="KW-0961">Cell wall biogenesis/degradation</keyword>
<comment type="catalytic activity">
    <reaction evidence="1">
        <text>beta-D-GlcNAc-(1-&gt;4)-Mur2Ac(oyl-L-Ala-gamma-D-Glu-L-Lys-D-Ala-D-Ala)-di-trans,octa-cis-undecaprenyl diphosphate + L-glutamine + ATP + H2O = beta-D-GlcNAc-(1-&gt;4)-Mur2Ac(oyl-L-Ala-D-isoglutaminyl-L-Lys-D-Ala-D-Ala)-di-trans,octa-cis-undecaprenyl diphosphate + L-glutamate + ADP + phosphate + H(+)</text>
        <dbReference type="Rhea" id="RHEA:57928"/>
        <dbReference type="ChEBI" id="CHEBI:15377"/>
        <dbReference type="ChEBI" id="CHEBI:15378"/>
        <dbReference type="ChEBI" id="CHEBI:29985"/>
        <dbReference type="ChEBI" id="CHEBI:30616"/>
        <dbReference type="ChEBI" id="CHEBI:43474"/>
        <dbReference type="ChEBI" id="CHEBI:58359"/>
        <dbReference type="ChEBI" id="CHEBI:60033"/>
        <dbReference type="ChEBI" id="CHEBI:62233"/>
        <dbReference type="ChEBI" id="CHEBI:456216"/>
        <dbReference type="EC" id="6.3.5.13"/>
    </reaction>
</comment>
<evidence type="ECO:0000313" key="4">
    <source>
        <dbReference type="EMBL" id="ACZ87187.1"/>
    </source>
</evidence>
<dbReference type="InterPro" id="IPR036565">
    <property type="entry name" value="Mur-like_cat_sf"/>
</dbReference>
<comment type="pathway">
    <text evidence="1">Cell wall biogenesis; peptidoglycan biosynthesis.</text>
</comment>
<dbReference type="Proteomes" id="UP000002029">
    <property type="component" value="Chromosome"/>
</dbReference>
<dbReference type="InterPro" id="IPR013564">
    <property type="entry name" value="MurT_C"/>
</dbReference>
<feature type="active site" evidence="1">
    <location>
        <position position="338"/>
    </location>
</feature>